<dbReference type="RefSeq" id="WP_345077635.1">
    <property type="nucleotide sequence ID" value="NZ_BAABFA010000004.1"/>
</dbReference>
<accession>A0ABP8N7M3</accession>
<dbReference type="Proteomes" id="UP001500067">
    <property type="component" value="Unassembled WGS sequence"/>
</dbReference>
<sequence length="149" mass="17237">MTLLPNKQRTISLFLFLFFSFTKAYTQNVDILFSGIRSVKGQIIVKVYVDEKGFDDDKPVRVMKFPKRAIANGEMREKAILEPGSYGFALLDDENNNGVMEYSFLRMPKEGFGFSNFYLTGMKKPRFGQFVFTLPKDQKVNIGMKIRYL</sequence>
<proteinExistence type="predicted"/>
<reference evidence="2" key="1">
    <citation type="journal article" date="2019" name="Int. J. Syst. Evol. Microbiol.">
        <title>The Global Catalogue of Microorganisms (GCM) 10K type strain sequencing project: providing services to taxonomists for standard genome sequencing and annotation.</title>
        <authorList>
            <consortium name="The Broad Institute Genomics Platform"/>
            <consortium name="The Broad Institute Genome Sequencing Center for Infectious Disease"/>
            <person name="Wu L."/>
            <person name="Ma J."/>
        </authorList>
    </citation>
    <scope>NUCLEOTIDE SEQUENCE [LARGE SCALE GENOMIC DNA]</scope>
    <source>
        <strain evidence="2">JCM 32105</strain>
    </source>
</reference>
<gene>
    <name evidence="1" type="ORF">GCM10023093_03580</name>
</gene>
<dbReference type="Pfam" id="PF09912">
    <property type="entry name" value="DUF2141"/>
    <property type="match status" value="1"/>
</dbReference>
<evidence type="ECO:0000313" key="2">
    <source>
        <dbReference type="Proteomes" id="UP001500067"/>
    </source>
</evidence>
<evidence type="ECO:0000313" key="1">
    <source>
        <dbReference type="EMBL" id="GAA4460610.1"/>
    </source>
</evidence>
<dbReference type="EMBL" id="BAABFA010000004">
    <property type="protein sequence ID" value="GAA4460610.1"/>
    <property type="molecule type" value="Genomic_DNA"/>
</dbReference>
<keyword evidence="2" id="KW-1185">Reference proteome</keyword>
<name>A0ABP8N7M3_9BACT</name>
<dbReference type="InterPro" id="IPR018673">
    <property type="entry name" value="DUF2141"/>
</dbReference>
<comment type="caution">
    <text evidence="1">The sequence shown here is derived from an EMBL/GenBank/DDBJ whole genome shotgun (WGS) entry which is preliminary data.</text>
</comment>
<organism evidence="1 2">
    <name type="scientific">Nemorincola caseinilytica</name>
    <dbReference type="NCBI Taxonomy" id="2054315"/>
    <lineage>
        <taxon>Bacteria</taxon>
        <taxon>Pseudomonadati</taxon>
        <taxon>Bacteroidota</taxon>
        <taxon>Chitinophagia</taxon>
        <taxon>Chitinophagales</taxon>
        <taxon>Chitinophagaceae</taxon>
        <taxon>Nemorincola</taxon>
    </lineage>
</organism>
<protein>
    <submittedName>
        <fullName evidence="1">DUF2141 domain-containing protein</fullName>
    </submittedName>
</protein>